<dbReference type="Gene3D" id="3.40.50.1820">
    <property type="entry name" value="alpha/beta hydrolase"/>
    <property type="match status" value="1"/>
</dbReference>
<name>A0A7X0HJ30_9ACTN</name>
<dbReference type="RefSeq" id="WP_185034834.1">
    <property type="nucleotide sequence ID" value="NZ_BNBN01000006.1"/>
</dbReference>
<organism evidence="1 2">
    <name type="scientific">Streptomyces candidus</name>
    <dbReference type="NCBI Taxonomy" id="67283"/>
    <lineage>
        <taxon>Bacteria</taxon>
        <taxon>Bacillati</taxon>
        <taxon>Actinomycetota</taxon>
        <taxon>Actinomycetes</taxon>
        <taxon>Kitasatosporales</taxon>
        <taxon>Streptomycetaceae</taxon>
        <taxon>Streptomyces</taxon>
    </lineage>
</organism>
<gene>
    <name evidence="1" type="ORF">HNQ79_005103</name>
</gene>
<proteinExistence type="predicted"/>
<dbReference type="AlphaFoldDB" id="A0A7X0HJ30"/>
<sequence>MSAHAGRGARGSLRAVFVPVRPRAPVGTERGSGGLFGGTQDPSTPLADLRAWNDLVAVPAEPRLFPGAHMYPAQEVAGLAGEVVRGLDAVAPRAALVRGSVA</sequence>
<dbReference type="InterPro" id="IPR029058">
    <property type="entry name" value="AB_hydrolase_fold"/>
</dbReference>
<protein>
    <submittedName>
        <fullName evidence="1">Uncharacterized protein</fullName>
    </submittedName>
</protein>
<comment type="caution">
    <text evidence="1">The sequence shown here is derived from an EMBL/GenBank/DDBJ whole genome shotgun (WGS) entry which is preliminary data.</text>
</comment>
<reference evidence="1 2" key="1">
    <citation type="submission" date="2020-08" db="EMBL/GenBank/DDBJ databases">
        <title>Genomic Encyclopedia of Type Strains, Phase IV (KMG-IV): sequencing the most valuable type-strain genomes for metagenomic binning, comparative biology and taxonomic classification.</title>
        <authorList>
            <person name="Goeker M."/>
        </authorList>
    </citation>
    <scope>NUCLEOTIDE SEQUENCE [LARGE SCALE GENOMIC DNA]</scope>
    <source>
        <strain evidence="1 2">DSM 40141</strain>
    </source>
</reference>
<keyword evidence="2" id="KW-1185">Reference proteome</keyword>
<dbReference type="Proteomes" id="UP000540423">
    <property type="component" value="Unassembled WGS sequence"/>
</dbReference>
<evidence type="ECO:0000313" key="2">
    <source>
        <dbReference type="Proteomes" id="UP000540423"/>
    </source>
</evidence>
<accession>A0A7X0HJ30</accession>
<evidence type="ECO:0000313" key="1">
    <source>
        <dbReference type="EMBL" id="MBB6438591.1"/>
    </source>
</evidence>
<dbReference type="EMBL" id="JACHEM010000014">
    <property type="protein sequence ID" value="MBB6438591.1"/>
    <property type="molecule type" value="Genomic_DNA"/>
</dbReference>